<dbReference type="Gene3D" id="3.30.450.20">
    <property type="entry name" value="PAS domain"/>
    <property type="match status" value="1"/>
</dbReference>
<dbReference type="SMART" id="SM00086">
    <property type="entry name" value="PAC"/>
    <property type="match status" value="1"/>
</dbReference>
<dbReference type="SUPFAM" id="SSF55874">
    <property type="entry name" value="ATPase domain of HSP90 chaperone/DNA topoisomerase II/histidine kinase"/>
    <property type="match status" value="1"/>
</dbReference>
<dbReference type="OrthoDB" id="9815202at2"/>
<evidence type="ECO:0000256" key="6">
    <source>
        <dbReference type="ARBA" id="ARBA00023012"/>
    </source>
</evidence>
<organism evidence="10 11">
    <name type="scientific">Nannocystis exedens</name>
    <dbReference type="NCBI Taxonomy" id="54"/>
    <lineage>
        <taxon>Bacteria</taxon>
        <taxon>Pseudomonadati</taxon>
        <taxon>Myxococcota</taxon>
        <taxon>Polyangia</taxon>
        <taxon>Nannocystales</taxon>
        <taxon>Nannocystaceae</taxon>
        <taxon>Nannocystis</taxon>
    </lineage>
</organism>
<evidence type="ECO:0000259" key="8">
    <source>
        <dbReference type="PROSITE" id="PS50109"/>
    </source>
</evidence>
<evidence type="ECO:0000313" key="11">
    <source>
        <dbReference type="Proteomes" id="UP000199400"/>
    </source>
</evidence>
<dbReference type="InterPro" id="IPR001610">
    <property type="entry name" value="PAC"/>
</dbReference>
<dbReference type="InterPro" id="IPR004358">
    <property type="entry name" value="Sig_transdc_His_kin-like_C"/>
</dbReference>
<dbReference type="Gene3D" id="3.30.565.10">
    <property type="entry name" value="Histidine kinase-like ATPase, C-terminal domain"/>
    <property type="match status" value="1"/>
</dbReference>
<dbReference type="SMART" id="SM00387">
    <property type="entry name" value="HATPase_c"/>
    <property type="match status" value="1"/>
</dbReference>
<dbReference type="RefSeq" id="WP_096332241.1">
    <property type="nucleotide sequence ID" value="NZ_FOMX01000027.1"/>
</dbReference>
<dbReference type="InterPro" id="IPR005467">
    <property type="entry name" value="His_kinase_dom"/>
</dbReference>
<dbReference type="SUPFAM" id="SSF55785">
    <property type="entry name" value="PYP-like sensor domain (PAS domain)"/>
    <property type="match status" value="1"/>
</dbReference>
<dbReference type="InterPro" id="IPR000700">
    <property type="entry name" value="PAS-assoc_C"/>
</dbReference>
<dbReference type="InterPro" id="IPR035965">
    <property type="entry name" value="PAS-like_dom_sf"/>
</dbReference>
<dbReference type="Pfam" id="PF08448">
    <property type="entry name" value="PAS_4"/>
    <property type="match status" value="1"/>
</dbReference>
<evidence type="ECO:0000256" key="4">
    <source>
        <dbReference type="ARBA" id="ARBA00022679"/>
    </source>
</evidence>
<keyword evidence="6" id="KW-0902">Two-component regulatory system</keyword>
<dbReference type="InterPro" id="IPR036097">
    <property type="entry name" value="HisK_dim/P_sf"/>
</dbReference>
<keyword evidence="5" id="KW-0418">Kinase</keyword>
<feature type="domain" description="PAC" evidence="9">
    <location>
        <begin position="69"/>
        <end position="121"/>
    </location>
</feature>
<dbReference type="Gene3D" id="3.30.450.40">
    <property type="match status" value="1"/>
</dbReference>
<evidence type="ECO:0000313" key="10">
    <source>
        <dbReference type="EMBL" id="SFF06943.1"/>
    </source>
</evidence>
<evidence type="ECO:0000256" key="7">
    <source>
        <dbReference type="SAM" id="MobiDB-lite"/>
    </source>
</evidence>
<name>A0A1I2FPM6_9BACT</name>
<dbReference type="CDD" id="cd00082">
    <property type="entry name" value="HisKA"/>
    <property type="match status" value="1"/>
</dbReference>
<keyword evidence="4" id="KW-0808">Transferase</keyword>
<evidence type="ECO:0000256" key="5">
    <source>
        <dbReference type="ARBA" id="ARBA00022777"/>
    </source>
</evidence>
<dbReference type="InterPro" id="IPR003018">
    <property type="entry name" value="GAF"/>
</dbReference>
<evidence type="ECO:0000256" key="3">
    <source>
        <dbReference type="ARBA" id="ARBA00022553"/>
    </source>
</evidence>
<dbReference type="InterPro" id="IPR003594">
    <property type="entry name" value="HATPase_dom"/>
</dbReference>
<dbReference type="InterPro" id="IPR003661">
    <property type="entry name" value="HisK_dim/P_dom"/>
</dbReference>
<dbReference type="PANTHER" id="PTHR43711:SF1">
    <property type="entry name" value="HISTIDINE KINASE 1"/>
    <property type="match status" value="1"/>
</dbReference>
<dbReference type="PANTHER" id="PTHR43711">
    <property type="entry name" value="TWO-COMPONENT HISTIDINE KINASE"/>
    <property type="match status" value="1"/>
</dbReference>
<reference evidence="11" key="1">
    <citation type="submission" date="2016-10" db="EMBL/GenBank/DDBJ databases">
        <authorList>
            <person name="Varghese N."/>
            <person name="Submissions S."/>
        </authorList>
    </citation>
    <scope>NUCLEOTIDE SEQUENCE [LARGE SCALE GENOMIC DNA]</scope>
    <source>
        <strain evidence="11">ATCC 25963</strain>
    </source>
</reference>
<dbReference type="InterPro" id="IPR036890">
    <property type="entry name" value="HATPase_C_sf"/>
</dbReference>
<feature type="region of interest" description="Disordered" evidence="7">
    <location>
        <begin position="494"/>
        <end position="513"/>
    </location>
</feature>
<dbReference type="InterPro" id="IPR013656">
    <property type="entry name" value="PAS_4"/>
</dbReference>
<dbReference type="Pfam" id="PF01590">
    <property type="entry name" value="GAF"/>
    <property type="match status" value="1"/>
</dbReference>
<sequence>MREPAALLPDPARRIVDALAGLGGLDVVVAVPPHGAVVAATGSAAALLAHFPDDPRRHPIARCLAGAVVDEEVRRVGDSGRVTYVRVRAVPVRDAGGSILAVVAVLADLTAERRRLVAAELLDEAGRVLLESLELARVAQLGAELLVPRLGDFCLVSLLGGEDELRLLGLAHADPAALARPLHDLFPLQDRVWEVLQDSRARLVADLGPLDPPLRDLGLRAGILAPLIARDRALGVVRILAARRLDDDDLELARRLADRIALALDNARQHAEALRASQAREDVLTVVSHDLRNPLSAITLGATVLVKKLRDAEENVAVIQRSAARIERLTENLLDLAGAQAGRTTVLEREVADAREILEEALALQKPLADKKGVRLVARLRMAQAPLFCDRTRIAQVFGNLLDNAIKFSASGQEVVVAGDIVDGQVRFSVRDHGPGIDDADLPHIFEPFWSTVRGGKKGLGLGLSIARSIIDAHDGRMSVASDHAGAEFTITLPLAHGPGGEDAPADEGFSAP</sequence>
<gene>
    <name evidence="10" type="ORF">SAMN02745121_06768</name>
</gene>
<evidence type="ECO:0000259" key="9">
    <source>
        <dbReference type="PROSITE" id="PS50113"/>
    </source>
</evidence>
<dbReference type="GO" id="GO:0000155">
    <property type="term" value="F:phosphorelay sensor kinase activity"/>
    <property type="evidence" value="ECO:0007669"/>
    <property type="project" value="InterPro"/>
</dbReference>
<dbReference type="Pfam" id="PF02518">
    <property type="entry name" value="HATPase_c"/>
    <property type="match status" value="1"/>
</dbReference>
<dbReference type="Pfam" id="PF00512">
    <property type="entry name" value="HisKA"/>
    <property type="match status" value="1"/>
</dbReference>
<keyword evidence="3" id="KW-0597">Phosphoprotein</keyword>
<keyword evidence="11" id="KW-1185">Reference proteome</keyword>
<protein>
    <recommendedName>
        <fullName evidence="2">histidine kinase</fullName>
        <ecNumber evidence="2">2.7.13.3</ecNumber>
    </recommendedName>
</protein>
<dbReference type="EMBL" id="FOMX01000027">
    <property type="protein sequence ID" value="SFF06943.1"/>
    <property type="molecule type" value="Genomic_DNA"/>
</dbReference>
<dbReference type="Proteomes" id="UP000199400">
    <property type="component" value="Unassembled WGS sequence"/>
</dbReference>
<dbReference type="SUPFAM" id="SSF55781">
    <property type="entry name" value="GAF domain-like"/>
    <property type="match status" value="1"/>
</dbReference>
<accession>A0A1I2FPM6</accession>
<dbReference type="SMART" id="SM00388">
    <property type="entry name" value="HisKA"/>
    <property type="match status" value="1"/>
</dbReference>
<dbReference type="AlphaFoldDB" id="A0A1I2FPM6"/>
<dbReference type="PROSITE" id="PS50113">
    <property type="entry name" value="PAC"/>
    <property type="match status" value="1"/>
</dbReference>
<dbReference type="EC" id="2.7.13.3" evidence="2"/>
<dbReference type="Gene3D" id="1.10.287.130">
    <property type="match status" value="1"/>
</dbReference>
<proteinExistence type="predicted"/>
<dbReference type="CDD" id="cd00075">
    <property type="entry name" value="HATPase"/>
    <property type="match status" value="1"/>
</dbReference>
<comment type="catalytic activity">
    <reaction evidence="1">
        <text>ATP + protein L-histidine = ADP + protein N-phospho-L-histidine.</text>
        <dbReference type="EC" id="2.7.13.3"/>
    </reaction>
</comment>
<evidence type="ECO:0000256" key="2">
    <source>
        <dbReference type="ARBA" id="ARBA00012438"/>
    </source>
</evidence>
<feature type="domain" description="Histidine kinase" evidence="8">
    <location>
        <begin position="286"/>
        <end position="497"/>
    </location>
</feature>
<dbReference type="SUPFAM" id="SSF47384">
    <property type="entry name" value="Homodimeric domain of signal transducing histidine kinase"/>
    <property type="match status" value="1"/>
</dbReference>
<evidence type="ECO:0000256" key="1">
    <source>
        <dbReference type="ARBA" id="ARBA00000085"/>
    </source>
</evidence>
<dbReference type="InterPro" id="IPR050736">
    <property type="entry name" value="Sensor_HK_Regulatory"/>
</dbReference>
<dbReference type="PROSITE" id="PS50109">
    <property type="entry name" value="HIS_KIN"/>
    <property type="match status" value="1"/>
</dbReference>
<dbReference type="STRING" id="54.SAMN02745121_06768"/>
<dbReference type="InterPro" id="IPR029016">
    <property type="entry name" value="GAF-like_dom_sf"/>
</dbReference>
<dbReference type="PRINTS" id="PR00344">
    <property type="entry name" value="BCTRLSENSOR"/>
</dbReference>